<accession>A0ABV1HDV7</accession>
<dbReference type="Pfam" id="PF05973">
    <property type="entry name" value="Gp49"/>
    <property type="match status" value="1"/>
</dbReference>
<keyword evidence="2" id="KW-1185">Reference proteome</keyword>
<gene>
    <name evidence="1" type="ORF">WMO43_08465</name>
</gene>
<dbReference type="RefSeq" id="WP_353530894.1">
    <property type="nucleotide sequence ID" value="NZ_JBBMEX010000007.1"/>
</dbReference>
<evidence type="ECO:0000313" key="1">
    <source>
        <dbReference type="EMBL" id="MEQ2557899.1"/>
    </source>
</evidence>
<dbReference type="Proteomes" id="UP001454489">
    <property type="component" value="Unassembled WGS sequence"/>
</dbReference>
<sequence>MSEFKAEFYETEEGKKPAKDFMLSQNPKMKAKLFGLVSILEQYGNQLREPYSKPLGDGIFELRAKVGTDISRVLYFFYYEGRIVLTHGFVKKTKKTPPSEIEYAKKCRKAFLERSGE</sequence>
<protein>
    <submittedName>
        <fullName evidence="1">Type II toxin-antitoxin system RelE/ParE family toxin</fullName>
    </submittedName>
</protein>
<name>A0ABV1HDV7_9FIRM</name>
<reference evidence="1 2" key="1">
    <citation type="submission" date="2024-03" db="EMBL/GenBank/DDBJ databases">
        <title>Human intestinal bacterial collection.</title>
        <authorList>
            <person name="Pauvert C."/>
            <person name="Hitch T.C.A."/>
            <person name="Clavel T."/>
        </authorList>
    </citation>
    <scope>NUCLEOTIDE SEQUENCE [LARGE SCALE GENOMIC DNA]</scope>
    <source>
        <strain evidence="1 2">CLA-AA-H185</strain>
    </source>
</reference>
<dbReference type="InterPro" id="IPR009241">
    <property type="entry name" value="HigB-like"/>
</dbReference>
<proteinExistence type="predicted"/>
<evidence type="ECO:0000313" key="2">
    <source>
        <dbReference type="Proteomes" id="UP001454489"/>
    </source>
</evidence>
<comment type="caution">
    <text evidence="1">The sequence shown here is derived from an EMBL/GenBank/DDBJ whole genome shotgun (WGS) entry which is preliminary data.</text>
</comment>
<organism evidence="1 2">
    <name type="scientific">Maccoyibacter intestinihominis</name>
    <dbReference type="NCBI Taxonomy" id="3133499"/>
    <lineage>
        <taxon>Bacteria</taxon>
        <taxon>Bacillati</taxon>
        <taxon>Bacillota</taxon>
        <taxon>Clostridia</taxon>
        <taxon>Lachnospirales</taxon>
        <taxon>Lachnospiraceae</taxon>
        <taxon>Maccoyibacter</taxon>
    </lineage>
</organism>
<dbReference type="EMBL" id="JBBMEX010000007">
    <property type="protein sequence ID" value="MEQ2557899.1"/>
    <property type="molecule type" value="Genomic_DNA"/>
</dbReference>